<proteinExistence type="predicted"/>
<accession>A0A9P0B0Y0</accession>
<dbReference type="PANTHER" id="PTHR31025">
    <property type="entry name" value="SI:CH211-196P9.1-RELATED"/>
    <property type="match status" value="1"/>
</dbReference>
<reference evidence="1" key="1">
    <citation type="submission" date="2021-12" db="EMBL/GenBank/DDBJ databases">
        <authorList>
            <person name="King R."/>
        </authorList>
    </citation>
    <scope>NUCLEOTIDE SEQUENCE</scope>
</reference>
<dbReference type="EMBL" id="OV121134">
    <property type="protein sequence ID" value="CAH0552507.1"/>
    <property type="molecule type" value="Genomic_DNA"/>
</dbReference>
<dbReference type="OrthoDB" id="6781906at2759"/>
<organism evidence="1 2">
    <name type="scientific">Brassicogethes aeneus</name>
    <name type="common">Rape pollen beetle</name>
    <name type="synonym">Meligethes aeneus</name>
    <dbReference type="NCBI Taxonomy" id="1431903"/>
    <lineage>
        <taxon>Eukaryota</taxon>
        <taxon>Metazoa</taxon>
        <taxon>Ecdysozoa</taxon>
        <taxon>Arthropoda</taxon>
        <taxon>Hexapoda</taxon>
        <taxon>Insecta</taxon>
        <taxon>Pterygota</taxon>
        <taxon>Neoptera</taxon>
        <taxon>Endopterygota</taxon>
        <taxon>Coleoptera</taxon>
        <taxon>Polyphaga</taxon>
        <taxon>Cucujiformia</taxon>
        <taxon>Nitidulidae</taxon>
        <taxon>Meligethinae</taxon>
        <taxon>Brassicogethes</taxon>
    </lineage>
</organism>
<protein>
    <submittedName>
        <fullName evidence="1">Uncharacterized protein</fullName>
    </submittedName>
</protein>
<sequence>MSIENWLDEDCYTATQSHNLEAESLFTELQSTSTSIACPTVTSNTMSTEQWKDIIIKNGGDILNKYEKLGLMPNTERKQLVNITCAKLVEMYGLKVPEFAKRNLGEAIINIFPSLRDPTGKYGYEAFYSNNNGGEGYLSWRLRTIARTTYKKEGPKRKQKNDLQNEPPAKITKIIEKTQEISDAIEFLKHVDKNELDVIYQKMDFTYKYRKGLGDIILKEFPRFFDVPSLLERDFLIEFPNKVNFEDRFTADLDKILNIYDYTVKNPLLDIQKSSPLNEPGWDKTTRAALAILYMLPPTPNRQNKENNHLSPIDRFIVFKNNNIPLEEVISKKRTSQPIIVAQGSNKGAITQYNIILDNKIIPCPRFCSSAKAIQCLFMSHFVFSLEYDEYLKHFWRFIQTYYFEIDAEKIIYTPKMIELRTRLTHFKVPV</sequence>
<keyword evidence="2" id="KW-1185">Reference proteome</keyword>
<evidence type="ECO:0000313" key="1">
    <source>
        <dbReference type="EMBL" id="CAH0552507.1"/>
    </source>
</evidence>
<gene>
    <name evidence="1" type="ORF">MELIAE_LOCUS4718</name>
</gene>
<name>A0A9P0B0Y0_BRAAE</name>
<evidence type="ECO:0000313" key="2">
    <source>
        <dbReference type="Proteomes" id="UP001154078"/>
    </source>
</evidence>
<dbReference type="AlphaFoldDB" id="A0A9P0B0Y0"/>
<dbReference type="Proteomes" id="UP001154078">
    <property type="component" value="Chromosome 3"/>
</dbReference>
<dbReference type="PANTHER" id="PTHR31025:SF29">
    <property type="entry name" value="SI:CH211-196P9.1"/>
    <property type="match status" value="1"/>
</dbReference>